<evidence type="ECO:0000256" key="2">
    <source>
        <dbReference type="ARBA" id="ARBA00022729"/>
    </source>
</evidence>
<dbReference type="OrthoDB" id="9778320at2"/>
<evidence type="ECO:0000313" key="6">
    <source>
        <dbReference type="Proteomes" id="UP000216024"/>
    </source>
</evidence>
<dbReference type="PROSITE" id="PS51677">
    <property type="entry name" value="NODB"/>
    <property type="match status" value="1"/>
</dbReference>
<dbReference type="InterPro" id="IPR002509">
    <property type="entry name" value="NODB_dom"/>
</dbReference>
<feature type="domain" description="NodB homology" evidence="4">
    <location>
        <begin position="126"/>
        <end position="370"/>
    </location>
</feature>
<dbReference type="SUPFAM" id="SSF88713">
    <property type="entry name" value="Glycoside hydrolase/deacetylase"/>
    <property type="match status" value="1"/>
</dbReference>
<comment type="caution">
    <text evidence="5">The sequence shown here is derived from an EMBL/GenBank/DDBJ whole genome shotgun (WGS) entry which is preliminary data.</text>
</comment>
<dbReference type="Proteomes" id="UP000216024">
    <property type="component" value="Unassembled WGS sequence"/>
</dbReference>
<gene>
    <name evidence="5" type="ORF">CCE28_09650</name>
</gene>
<evidence type="ECO:0000313" key="5">
    <source>
        <dbReference type="EMBL" id="PAB59471.1"/>
    </source>
</evidence>
<dbReference type="PANTHER" id="PTHR34216">
    <property type="match status" value="1"/>
</dbReference>
<dbReference type="PANTHER" id="PTHR34216:SF3">
    <property type="entry name" value="POLY-BETA-1,6-N-ACETYL-D-GLUCOSAMINE N-DEACETYLASE"/>
    <property type="match status" value="1"/>
</dbReference>
<dbReference type="GO" id="GO:0016810">
    <property type="term" value="F:hydrolase activity, acting on carbon-nitrogen (but not peptide) bonds"/>
    <property type="evidence" value="ECO:0007669"/>
    <property type="project" value="InterPro"/>
</dbReference>
<dbReference type="CDD" id="cd10972">
    <property type="entry name" value="CE4_DAC_u3_5s"/>
    <property type="match status" value="1"/>
</dbReference>
<reference evidence="5 6" key="1">
    <citation type="submission" date="2017-06" db="EMBL/GenBank/DDBJ databases">
        <title>Draft genome sequence of anaerobic fermentative bacterium Anaeromicrobium sediminis DY2726D isolated from West Pacific Ocean sediments.</title>
        <authorList>
            <person name="Zeng X."/>
        </authorList>
    </citation>
    <scope>NUCLEOTIDE SEQUENCE [LARGE SCALE GENOMIC DNA]</scope>
    <source>
        <strain evidence="5 6">DY2726D</strain>
    </source>
</reference>
<organism evidence="5 6">
    <name type="scientific">Anaeromicrobium sediminis</name>
    <dbReference type="NCBI Taxonomy" id="1478221"/>
    <lineage>
        <taxon>Bacteria</taxon>
        <taxon>Bacillati</taxon>
        <taxon>Bacillota</taxon>
        <taxon>Clostridia</taxon>
        <taxon>Peptostreptococcales</taxon>
        <taxon>Thermotaleaceae</taxon>
        <taxon>Anaeromicrobium</taxon>
    </lineage>
</organism>
<dbReference type="PROSITE" id="PS51257">
    <property type="entry name" value="PROKAR_LIPOPROTEIN"/>
    <property type="match status" value="1"/>
</dbReference>
<dbReference type="AlphaFoldDB" id="A0A267MIR1"/>
<name>A0A267MIR1_9FIRM</name>
<keyword evidence="2 3" id="KW-0732">Signal</keyword>
<protein>
    <recommendedName>
        <fullName evidence="4">NodB homology domain-containing protein</fullName>
    </recommendedName>
</protein>
<evidence type="ECO:0000259" key="4">
    <source>
        <dbReference type="PROSITE" id="PS51677"/>
    </source>
</evidence>
<feature type="signal peptide" evidence="3">
    <location>
        <begin position="1"/>
        <end position="19"/>
    </location>
</feature>
<dbReference type="RefSeq" id="WP_095133380.1">
    <property type="nucleotide sequence ID" value="NZ_NIBG01000007.1"/>
</dbReference>
<dbReference type="InterPro" id="IPR051398">
    <property type="entry name" value="Polysacch_Deacetylase"/>
</dbReference>
<dbReference type="GO" id="GO:0005576">
    <property type="term" value="C:extracellular region"/>
    <property type="evidence" value="ECO:0007669"/>
    <property type="project" value="UniProtKB-SubCell"/>
</dbReference>
<accession>A0A267MIR1</accession>
<proteinExistence type="predicted"/>
<evidence type="ECO:0000256" key="1">
    <source>
        <dbReference type="ARBA" id="ARBA00004613"/>
    </source>
</evidence>
<dbReference type="GO" id="GO:0005975">
    <property type="term" value="P:carbohydrate metabolic process"/>
    <property type="evidence" value="ECO:0007669"/>
    <property type="project" value="InterPro"/>
</dbReference>
<evidence type="ECO:0000256" key="3">
    <source>
        <dbReference type="SAM" id="SignalP"/>
    </source>
</evidence>
<dbReference type="EMBL" id="NIBG01000007">
    <property type="protein sequence ID" value="PAB59471.1"/>
    <property type="molecule type" value="Genomic_DNA"/>
</dbReference>
<dbReference type="Pfam" id="PF01522">
    <property type="entry name" value="Polysacc_deac_1"/>
    <property type="match status" value="1"/>
</dbReference>
<dbReference type="Gene3D" id="3.20.20.370">
    <property type="entry name" value="Glycoside hydrolase/deacetylase"/>
    <property type="match status" value="1"/>
</dbReference>
<dbReference type="InterPro" id="IPR011330">
    <property type="entry name" value="Glyco_hydro/deAcase_b/a-brl"/>
</dbReference>
<sequence>MKPMKKMIFLILLPILIFAACGTNDMKAEVKDEKIDNSAVEEKMEVENTEEKVVEKKEIDLQKIKPNELGQVMVLMYHSVSEPEAEFTRTPDGLRKDLEYMYENGYRPVSLKDYATGNISVEAGFTPIVLTFDDGWENNFSIIEKENGEFEIDPNCAVAILEEFNKEHPDFPLEVTFFVNDNIPFGQDKYLEYKLNYIVEKGMDIGNHTATHVNFTKADPERIQKEIVGIVKLVKKYVPDYEVNTMALPFGSRPKNKELYKYLEKGEYDGVKYENIAILNVGWDPYKSPYHSKFNSLAIHRVRASDLQKYVDGVGMYDWFKHFEKGNRTRYISDGDKDIITIPKNYEDVLDKSKITDKEIRTYELNKENK</sequence>
<keyword evidence="6" id="KW-1185">Reference proteome</keyword>
<feature type="chain" id="PRO_5039584088" description="NodB homology domain-containing protein" evidence="3">
    <location>
        <begin position="20"/>
        <end position="370"/>
    </location>
</feature>
<comment type="subcellular location">
    <subcellularLocation>
        <location evidence="1">Secreted</location>
    </subcellularLocation>
</comment>